<evidence type="ECO:0000256" key="1">
    <source>
        <dbReference type="SAM" id="MobiDB-lite"/>
    </source>
</evidence>
<dbReference type="Proteomes" id="UP000320481">
    <property type="component" value="Unassembled WGS sequence"/>
</dbReference>
<dbReference type="RefSeq" id="WP_146466388.1">
    <property type="nucleotide sequence ID" value="NZ_VOGW01000107.1"/>
</dbReference>
<feature type="compositionally biased region" description="Polar residues" evidence="1">
    <location>
        <begin position="77"/>
        <end position="87"/>
    </location>
</feature>
<organism evidence="2 3">
    <name type="scientific">Streptomyces misionensis</name>
    <dbReference type="NCBI Taxonomy" id="67331"/>
    <lineage>
        <taxon>Bacteria</taxon>
        <taxon>Bacillati</taxon>
        <taxon>Actinomycetota</taxon>
        <taxon>Actinomycetes</taxon>
        <taxon>Kitasatosporales</taxon>
        <taxon>Streptomycetaceae</taxon>
        <taxon>Streptomyces</taxon>
    </lineage>
</organism>
<feature type="region of interest" description="Disordered" evidence="1">
    <location>
        <begin position="38"/>
        <end position="87"/>
    </location>
</feature>
<dbReference type="Pfam" id="PF14408">
    <property type="entry name" value="Actino_peptide"/>
    <property type="match status" value="1"/>
</dbReference>
<evidence type="ECO:0000313" key="3">
    <source>
        <dbReference type="Proteomes" id="UP000320481"/>
    </source>
</evidence>
<gene>
    <name evidence="2" type="primary">tgmA</name>
    <name evidence="2" type="ORF">FRZ03_19150</name>
</gene>
<dbReference type="EMBL" id="VOGW01000107">
    <property type="protein sequence ID" value="TWV42676.1"/>
    <property type="molecule type" value="Genomic_DNA"/>
</dbReference>
<evidence type="ECO:0000313" key="2">
    <source>
        <dbReference type="EMBL" id="TWV42676.1"/>
    </source>
</evidence>
<reference evidence="2" key="1">
    <citation type="journal article" date="2019" name="Microbiol. Resour. Announc.">
        <title>Draft Genomic Sequences of Streptomyces misionensis and Streptomyces albidoflavus, bacteria applied for phytopathogen biocontrol.</title>
        <authorList>
            <person name="Pylro V."/>
            <person name="Dias A."/>
            <person name="Andreote F."/>
            <person name="Varani A."/>
            <person name="Andreote C."/>
            <person name="Bernardo E."/>
            <person name="Martins T."/>
        </authorList>
    </citation>
    <scope>NUCLEOTIDE SEQUENCE [LARGE SCALE GENOMIC DNA]</scope>
    <source>
        <strain evidence="2">66</strain>
    </source>
</reference>
<name>A0A5C6JMD4_9ACTN</name>
<feature type="compositionally biased region" description="Basic and acidic residues" evidence="1">
    <location>
        <begin position="54"/>
        <end position="64"/>
    </location>
</feature>
<accession>A0A5C6JMD4</accession>
<dbReference type="AlphaFoldDB" id="A0A5C6JMD4"/>
<dbReference type="NCBIfam" id="TIGR04186">
    <property type="entry name" value="GRASP_targ"/>
    <property type="match status" value="1"/>
</dbReference>
<sequence>MDTFVRGDRITPWGVGRMRPFPATAVLPAASMVLNAETQTADWSAPDDVPVLAMDRHRRSETSKETSTQTSLDGTPDQGSDQAGDSD</sequence>
<dbReference type="InterPro" id="IPR025843">
    <property type="entry name" value="Actino_peptide"/>
</dbReference>
<protein>
    <submittedName>
        <fullName evidence="2">Putative ATP-grasp-modified RiPP</fullName>
    </submittedName>
</protein>
<proteinExistence type="predicted"/>
<comment type="caution">
    <text evidence="2">The sequence shown here is derived from an EMBL/GenBank/DDBJ whole genome shotgun (WGS) entry which is preliminary data.</text>
</comment>
<dbReference type="InterPro" id="IPR026496">
    <property type="entry name" value="GRASP_targ"/>
</dbReference>
<keyword evidence="3" id="KW-1185">Reference proteome</keyword>